<dbReference type="PROSITE" id="PS51712">
    <property type="entry name" value="G_ENGA"/>
    <property type="match status" value="1"/>
</dbReference>
<dbReference type="InterPro" id="IPR031166">
    <property type="entry name" value="G_ENGA"/>
</dbReference>
<dbReference type="InterPro" id="IPR027417">
    <property type="entry name" value="P-loop_NTPase"/>
</dbReference>
<dbReference type="PANTHER" id="PTHR43834">
    <property type="entry name" value="GTPASE DER"/>
    <property type="match status" value="1"/>
</dbReference>
<evidence type="ECO:0000256" key="4">
    <source>
        <dbReference type="ARBA" id="ARBA00022737"/>
    </source>
</evidence>
<dbReference type="Pfam" id="PF01926">
    <property type="entry name" value="MMR_HSR1"/>
    <property type="match status" value="2"/>
</dbReference>
<dbReference type="GO" id="GO:0043022">
    <property type="term" value="F:ribosome binding"/>
    <property type="evidence" value="ECO:0007669"/>
    <property type="project" value="TreeGrafter"/>
</dbReference>
<keyword evidence="3 8" id="KW-0690">Ribosome biogenesis</keyword>
<keyword evidence="6 8" id="KW-0342">GTP-binding</keyword>
<dbReference type="NCBIfam" id="TIGR00231">
    <property type="entry name" value="small_GTP"/>
    <property type="match status" value="2"/>
</dbReference>
<feature type="binding site" evidence="8">
    <location>
        <begin position="9"/>
        <end position="16"/>
    </location>
    <ligand>
        <name>GTP</name>
        <dbReference type="ChEBI" id="CHEBI:37565"/>
        <label>1</label>
    </ligand>
</feature>
<feature type="binding site" evidence="8">
    <location>
        <begin position="194"/>
        <end position="201"/>
    </location>
    <ligand>
        <name>GTP</name>
        <dbReference type="ChEBI" id="CHEBI:37565"/>
        <label>2</label>
    </ligand>
</feature>
<dbReference type="CDD" id="cd01895">
    <property type="entry name" value="EngA2"/>
    <property type="match status" value="1"/>
</dbReference>
<comment type="function">
    <text evidence="8 10">GTPase that plays an essential role in the late steps of ribosome biogenesis.</text>
</comment>
<feature type="binding site" evidence="8">
    <location>
        <begin position="306"/>
        <end position="309"/>
    </location>
    <ligand>
        <name>GTP</name>
        <dbReference type="ChEBI" id="CHEBI:37565"/>
        <label>2</label>
    </ligand>
</feature>
<dbReference type="Gene3D" id="3.40.50.300">
    <property type="entry name" value="P-loop containing nucleotide triphosphate hydrolases"/>
    <property type="match status" value="2"/>
</dbReference>
<name>A0A7H1AZ53_9GAMM</name>
<evidence type="ECO:0000256" key="3">
    <source>
        <dbReference type="ARBA" id="ARBA00022517"/>
    </source>
</evidence>
<proteinExistence type="inferred from homology"/>
<accession>A0A7H1AZ53</accession>
<evidence type="ECO:0000259" key="11">
    <source>
        <dbReference type="PROSITE" id="PS51712"/>
    </source>
</evidence>
<dbReference type="Proteomes" id="UP000516346">
    <property type="component" value="Chromosome"/>
</dbReference>
<dbReference type="Gene3D" id="3.30.300.20">
    <property type="match status" value="1"/>
</dbReference>
<evidence type="ECO:0000256" key="8">
    <source>
        <dbReference type="HAMAP-Rule" id="MF_00195"/>
    </source>
</evidence>
<dbReference type="InterPro" id="IPR015946">
    <property type="entry name" value="KH_dom-like_a/b"/>
</dbReference>
<sequence>MLPIIALIGRSNVGKSTLFNVLTKTRNALVSHQTKLTRDRQYGLWNISRIQQSILIDTAGFDAPLNEIEKQAYKQTLIAIQKANLIFFIVDAQSGLISQDCIILNKVRKYNKKIILIINKTDNIEISNQKNEFYSLGFAEIYQISASHKTGINILISQFLLPWIHKNFNNKHETKIIKNNNKKQKKEIKITCIGRPNVGKSTLINALLRQERMITCNTPGTTLNSISVPIQYNNKKYIFTDTAGIPKNKKKQNSITQFSIIKTLQTVKKTDVSLLIIDASIEICQQDLKLANFILKSGKPIILVFNKSDLINSSIKRQIKNTIKKQCSFLSLSKMHFISALHKIRLSQLFQLIHEIHQSYNIEINTSELTKTLHEAIKRHQPPMTKGYKIKLKYAHIGSFKPLKIIIHGNRTKYLSTSYKRYLVNFFCRTFNVNSIPMHIKFKDSTNPYCTKKRKIDF</sequence>
<reference evidence="12 13" key="1">
    <citation type="submission" date="2020-09" db="EMBL/GenBank/DDBJ databases">
        <title>Genome sequence of the banana aphid, Pentalonia nigronervosa Coquerel (Hemiptera: Aphididae) and its symbionts.</title>
        <authorList>
            <person name="Mathers T.C."/>
            <person name="Mugford S.T."/>
            <person name="Hogenhout S.A."/>
            <person name="Tripathi L."/>
        </authorList>
    </citation>
    <scope>NUCLEOTIDE SEQUENCE [LARGE SCALE GENOMIC DNA]</scope>
    <source>
        <strain evidence="12">Ba4</strain>
    </source>
</reference>
<feature type="domain" description="EngA-type G" evidence="11">
    <location>
        <begin position="188"/>
        <end position="361"/>
    </location>
</feature>
<evidence type="ECO:0000256" key="5">
    <source>
        <dbReference type="ARBA" id="ARBA00022741"/>
    </source>
</evidence>
<dbReference type="InterPro" id="IPR016484">
    <property type="entry name" value="GTPase_Der"/>
</dbReference>
<comment type="similarity">
    <text evidence="1 8 9 10">Belongs to the TRAFAC class TrmE-Era-EngA-EngB-Septin-like GTPase superfamily. EngA (Der) GTPase family.</text>
</comment>
<evidence type="ECO:0000256" key="1">
    <source>
        <dbReference type="ARBA" id="ARBA00008279"/>
    </source>
</evidence>
<dbReference type="HAMAP" id="MF_00195">
    <property type="entry name" value="GTPase_Der"/>
    <property type="match status" value="1"/>
</dbReference>
<dbReference type="NCBIfam" id="TIGR03594">
    <property type="entry name" value="GTPase_EngA"/>
    <property type="match status" value="1"/>
</dbReference>
<comment type="subunit">
    <text evidence="8">Associates with the 50S ribosomal subunit.</text>
</comment>
<gene>
    <name evidence="8 12" type="primary">der</name>
    <name evidence="12" type="ORF">ICW73_02140</name>
</gene>
<feature type="binding site" evidence="8">
    <location>
        <begin position="119"/>
        <end position="122"/>
    </location>
    <ligand>
        <name>GTP</name>
        <dbReference type="ChEBI" id="CHEBI:37565"/>
        <label>1</label>
    </ligand>
</feature>
<evidence type="ECO:0000313" key="12">
    <source>
        <dbReference type="EMBL" id="QNS01758.1"/>
    </source>
</evidence>
<dbReference type="GO" id="GO:0042254">
    <property type="term" value="P:ribosome biogenesis"/>
    <property type="evidence" value="ECO:0007669"/>
    <property type="project" value="UniProtKB-KW"/>
</dbReference>
<dbReference type="InterPro" id="IPR006073">
    <property type="entry name" value="GTP-bd"/>
</dbReference>
<keyword evidence="5 8" id="KW-0547">Nucleotide-binding</keyword>
<feature type="binding site" evidence="8">
    <location>
        <begin position="241"/>
        <end position="245"/>
    </location>
    <ligand>
        <name>GTP</name>
        <dbReference type="ChEBI" id="CHEBI:37565"/>
        <label>2</label>
    </ligand>
</feature>
<evidence type="ECO:0000313" key="13">
    <source>
        <dbReference type="Proteomes" id="UP000516346"/>
    </source>
</evidence>
<dbReference type="InterPro" id="IPR032859">
    <property type="entry name" value="KH_dom-like"/>
</dbReference>
<dbReference type="EMBL" id="CP061275">
    <property type="protein sequence ID" value="QNS01758.1"/>
    <property type="molecule type" value="Genomic_DNA"/>
</dbReference>
<evidence type="ECO:0000256" key="2">
    <source>
        <dbReference type="ARBA" id="ARBA00020953"/>
    </source>
</evidence>
<feature type="binding site" evidence="8">
    <location>
        <begin position="57"/>
        <end position="61"/>
    </location>
    <ligand>
        <name>GTP</name>
        <dbReference type="ChEBI" id="CHEBI:37565"/>
        <label>1</label>
    </ligand>
</feature>
<dbReference type="PIRSF" id="PIRSF006485">
    <property type="entry name" value="GTP-binding_EngA"/>
    <property type="match status" value="1"/>
</dbReference>
<dbReference type="SUPFAM" id="SSF52540">
    <property type="entry name" value="P-loop containing nucleoside triphosphate hydrolases"/>
    <property type="match status" value="2"/>
</dbReference>
<dbReference type="AlphaFoldDB" id="A0A7H1AZ53"/>
<evidence type="ECO:0000256" key="10">
    <source>
        <dbReference type="RuleBase" id="RU004481"/>
    </source>
</evidence>
<protein>
    <recommendedName>
        <fullName evidence="2 8">GTPase Der</fullName>
    </recommendedName>
    <alternativeName>
        <fullName evidence="7 8">GTP-binding protein EngA</fullName>
    </alternativeName>
</protein>
<dbReference type="PANTHER" id="PTHR43834:SF6">
    <property type="entry name" value="GTPASE DER"/>
    <property type="match status" value="1"/>
</dbReference>
<dbReference type="GO" id="GO:0005525">
    <property type="term" value="F:GTP binding"/>
    <property type="evidence" value="ECO:0007669"/>
    <property type="project" value="UniProtKB-UniRule"/>
</dbReference>
<evidence type="ECO:0000256" key="7">
    <source>
        <dbReference type="ARBA" id="ARBA00032345"/>
    </source>
</evidence>
<dbReference type="Pfam" id="PF14714">
    <property type="entry name" value="KH_dom-like"/>
    <property type="match status" value="1"/>
</dbReference>
<evidence type="ECO:0000256" key="9">
    <source>
        <dbReference type="PROSITE-ProRule" id="PRU01049"/>
    </source>
</evidence>
<dbReference type="CDD" id="cd01894">
    <property type="entry name" value="EngA1"/>
    <property type="match status" value="1"/>
</dbReference>
<evidence type="ECO:0000256" key="6">
    <source>
        <dbReference type="ARBA" id="ARBA00023134"/>
    </source>
</evidence>
<dbReference type="PRINTS" id="PR00326">
    <property type="entry name" value="GTP1OBG"/>
</dbReference>
<dbReference type="InterPro" id="IPR005225">
    <property type="entry name" value="Small_GTP-bd"/>
</dbReference>
<keyword evidence="4 10" id="KW-0677">Repeat</keyword>
<organism evidence="12 13">
    <name type="scientific">Buchnera aphidicola</name>
    <name type="common">Pentalonia nigronervosa</name>
    <dbReference type="NCBI Taxonomy" id="1309793"/>
    <lineage>
        <taxon>Bacteria</taxon>
        <taxon>Pseudomonadati</taxon>
        <taxon>Pseudomonadota</taxon>
        <taxon>Gammaproteobacteria</taxon>
        <taxon>Enterobacterales</taxon>
        <taxon>Erwiniaceae</taxon>
        <taxon>Buchnera</taxon>
    </lineage>
</organism>